<protein>
    <submittedName>
        <fullName evidence="3">CHAT domain-containing protein</fullName>
    </submittedName>
</protein>
<evidence type="ECO:0000256" key="1">
    <source>
        <dbReference type="SAM" id="Phobius"/>
    </source>
</evidence>
<dbReference type="Pfam" id="PF12770">
    <property type="entry name" value="CHAT"/>
    <property type="match status" value="1"/>
</dbReference>
<name>A0ABV9HCJ9_9MICO</name>
<organism evidence="3 4">
    <name type="scientific">Promicromonospora alba</name>
    <dbReference type="NCBI Taxonomy" id="1616110"/>
    <lineage>
        <taxon>Bacteria</taxon>
        <taxon>Bacillati</taxon>
        <taxon>Actinomycetota</taxon>
        <taxon>Actinomycetes</taxon>
        <taxon>Micrococcales</taxon>
        <taxon>Promicromonosporaceae</taxon>
        <taxon>Promicromonospora</taxon>
    </lineage>
</organism>
<keyword evidence="1" id="KW-0812">Transmembrane</keyword>
<keyword evidence="1" id="KW-1133">Transmembrane helix</keyword>
<feature type="domain" description="CHAT" evidence="2">
    <location>
        <begin position="880"/>
        <end position="1152"/>
    </location>
</feature>
<evidence type="ECO:0000259" key="2">
    <source>
        <dbReference type="Pfam" id="PF12770"/>
    </source>
</evidence>
<evidence type="ECO:0000313" key="3">
    <source>
        <dbReference type="EMBL" id="MFC4628022.1"/>
    </source>
</evidence>
<gene>
    <name evidence="3" type="ORF">ACFO6V_07250</name>
</gene>
<reference evidence="4" key="1">
    <citation type="journal article" date="2019" name="Int. J. Syst. Evol. Microbiol.">
        <title>The Global Catalogue of Microorganisms (GCM) 10K type strain sequencing project: providing services to taxonomists for standard genome sequencing and annotation.</title>
        <authorList>
            <consortium name="The Broad Institute Genomics Platform"/>
            <consortium name="The Broad Institute Genome Sequencing Center for Infectious Disease"/>
            <person name="Wu L."/>
            <person name="Ma J."/>
        </authorList>
    </citation>
    <scope>NUCLEOTIDE SEQUENCE [LARGE SCALE GENOMIC DNA]</scope>
    <source>
        <strain evidence="4">CCUG 42722</strain>
    </source>
</reference>
<keyword evidence="4" id="KW-1185">Reference proteome</keyword>
<evidence type="ECO:0000313" key="4">
    <source>
        <dbReference type="Proteomes" id="UP001596011"/>
    </source>
</evidence>
<proteinExistence type="predicted"/>
<dbReference type="InterPro" id="IPR024983">
    <property type="entry name" value="CHAT_dom"/>
</dbReference>
<dbReference type="EMBL" id="JBHSFI010000003">
    <property type="protein sequence ID" value="MFC4628022.1"/>
    <property type="molecule type" value="Genomic_DNA"/>
</dbReference>
<dbReference type="Proteomes" id="UP001596011">
    <property type="component" value="Unassembled WGS sequence"/>
</dbReference>
<comment type="caution">
    <text evidence="3">The sequence shown here is derived from an EMBL/GenBank/DDBJ whole genome shotgun (WGS) entry which is preliminary data.</text>
</comment>
<feature type="transmembrane region" description="Helical" evidence="1">
    <location>
        <begin position="297"/>
        <end position="318"/>
    </location>
</feature>
<sequence length="1351" mass="148700">MAEWTVRAEQVLIRAEAGDPESPPRKRLVDGLWDDDPSAWTRILVGDGDITERLVMADSNYLDNPLLHARKAAELVAEAYKRDRIDPACLAVGLALTASNLTEDDVQRVAEDTGFGHLGQFSTMASHVHGRLLRMDEDQGERSDEGASGEDSGGNFVGVLNRGARIDRNLRVVSISTRLGFAGTVASSGWEQAPWLIALAPLLLLGTRPATMFEETIFAPDLLPSMRRVAMWKHLSVAQLLNLTASVKFPWMPVLSLLTVGFGHSTVGCQIIFCWFVVTLLYYVADHVIGRYSRVDRSVVSDLAAGLTALPSLWTSALTLPRLQVLGVTTAAGLTGAVVAYVVAGNVVGTAAVVIIVASTWATRGQLGVQRLTAAVVAIAWLLPSVDILDVALGVAVGGLGALTSRRVTAPRSFMVVRPSFLKPRLRRLARTVASGHPGAALHEISLSRISRDEALIAAWANLELGRPGRARHFLSLIPASKKKEPLAATYIQLAAGNHLGDTRPARGQSRKARRGNLGRLVDLEELKTDLRLGRRDVTSVVRDMARLVPYWIGRSRLWLAATVGAEMSAALRDVSPDAAQVVAMRAEAGVLQALNGDLLRSEMFEMQDQLRIQDRAFSSLSDRLYTARLIADTTMGVLVDDPHDLTLFSLGGEMGKTFAHFLNPIDFADYCDAMAVAHERASAGVTDESLRHRIQALATLNVARHQLQDPADRELWWSRFDVALNLALAGAAERRDWRALAEILEVARFQMNDPQAPSSSEGAISLAIRGRSRFAECQYPIGEDPRVEDFESIILRSVGEDGYWWSTWATDQYLYWAAVPRHQSEAVTGGRMTRTDWNSDKHRNLFDWLPVRQPGEKVEEMVERLRRGPFALAPNLEERTMAKLWGNLIPPAFREAVSRRSGTARLRIGAALCPELAPVPWSWVIINDDRFIEVADLVVVPPASLVRSGSNAADANPVMSAVINPAGNLEGQEDLARSLEAEHGVSVIQGRTGGDPRASIAEKMRSLPADSTIYFACHTGRSNNGELGLELEKGPNGLLTFSELSDPNSPIKLPRQVLAIACASSGLDAATRGEWTVLGTGLLTAGADRALVTAFDHFGDSEIDLEIIRSINSGMSLSAAVSGIQLDLLHRWENGEEQYSPIRWAGFQVFGLVGDPAKSEPAPRRWVDTSVLHAIEEAADRCSKNAREVDLDAFVRYVRLYEYDSELSWFPKVQLWAVNLIAELRYRQRRRARDTERTLTIGDDLMQVVREACDLTLSFGGQILSDEALLVTALRHDTREARRLRRITGWLPFSPSFVDLMLDRSDDIWHQTGYVETPHLSPGEADRIYAAFSVEPPVGEDRWYHRERIN</sequence>
<feature type="transmembrane region" description="Helical" evidence="1">
    <location>
        <begin position="265"/>
        <end position="285"/>
    </location>
</feature>
<feature type="transmembrane region" description="Helical" evidence="1">
    <location>
        <begin position="338"/>
        <end position="362"/>
    </location>
</feature>
<dbReference type="RefSeq" id="WP_377133704.1">
    <property type="nucleotide sequence ID" value="NZ_JBHSFI010000003.1"/>
</dbReference>
<keyword evidence="1" id="KW-0472">Membrane</keyword>
<feature type="transmembrane region" description="Helical" evidence="1">
    <location>
        <begin position="374"/>
        <end position="403"/>
    </location>
</feature>
<accession>A0ABV9HCJ9</accession>